<evidence type="ECO:0000313" key="3">
    <source>
        <dbReference type="Proteomes" id="UP000318937"/>
    </source>
</evidence>
<dbReference type="AlphaFoldDB" id="A0A544TBA9"/>
<evidence type="ECO:0000313" key="2">
    <source>
        <dbReference type="EMBL" id="TQR14760.1"/>
    </source>
</evidence>
<dbReference type="PANTHER" id="PTHR43581:SF2">
    <property type="entry name" value="EXCINUCLEASE ATPASE SUBUNIT"/>
    <property type="match status" value="1"/>
</dbReference>
<gene>
    <name evidence="2" type="ORF">FG383_10595</name>
</gene>
<dbReference type="RefSeq" id="WP_142607375.1">
    <property type="nucleotide sequence ID" value="NZ_VDGG01000018.1"/>
</dbReference>
<keyword evidence="3" id="KW-1185">Reference proteome</keyword>
<dbReference type="InterPro" id="IPR051396">
    <property type="entry name" value="Bact_Antivir_Def_Nuclease"/>
</dbReference>
<comment type="caution">
    <text evidence="2">The sequence shown here is derived from an EMBL/GenBank/DDBJ whole genome shotgun (WGS) entry which is preliminary data.</text>
</comment>
<dbReference type="OrthoDB" id="9801813at2"/>
<proteinExistence type="predicted"/>
<accession>A0A544TBA9</accession>
<organism evidence="2 3">
    <name type="scientific">Psychrobacillus soli</name>
    <dbReference type="NCBI Taxonomy" id="1543965"/>
    <lineage>
        <taxon>Bacteria</taxon>
        <taxon>Bacillati</taxon>
        <taxon>Bacillota</taxon>
        <taxon>Bacilli</taxon>
        <taxon>Bacillales</taxon>
        <taxon>Bacillaceae</taxon>
        <taxon>Psychrobacillus</taxon>
    </lineage>
</organism>
<dbReference type="Proteomes" id="UP000318937">
    <property type="component" value="Unassembled WGS sequence"/>
</dbReference>
<dbReference type="PANTHER" id="PTHR43581">
    <property type="entry name" value="ATP/GTP PHOSPHATASE"/>
    <property type="match status" value="1"/>
</dbReference>
<sequence>MIVNNFINYYKDKFYNKNILNFYWSEMSSGQLSLLNLFGRFYDSLNELQQDLLDEEDYLEEPISVKDFHYLLLIDECDLYFHPQWQKDWLFYFLKLIEILFKGNVQVILTTHSPFILSDFPNTNVTFLADKLNSLTINNEIEGSPRTFGANINELFTNSFFISDGLMGKFAKNKINNFIKDLMNTTPDKVLRNKNELRKFIDVIGEPLIKNKLLQIYNEKLQLASDDSIEKRIMYLEKEINNLKRRSKL</sequence>
<dbReference type="Gene3D" id="3.40.50.300">
    <property type="entry name" value="P-loop containing nucleotide triphosphate hydrolases"/>
    <property type="match status" value="1"/>
</dbReference>
<evidence type="ECO:0000259" key="1">
    <source>
        <dbReference type="Pfam" id="PF13304"/>
    </source>
</evidence>
<name>A0A544TBA9_9BACI</name>
<reference evidence="2 3" key="1">
    <citation type="submission" date="2019-05" db="EMBL/GenBank/DDBJ databases">
        <title>Psychrobacillus vulpis sp. nov., a new species isolated from feces of a red fox that inhabits in The Tablas de Daimiel Natural Park, Albacete, Spain.</title>
        <authorList>
            <person name="Rodriguez M."/>
            <person name="Reina J.C."/>
            <person name="Bejar V."/>
            <person name="Llamas I."/>
        </authorList>
    </citation>
    <scope>NUCLEOTIDE SEQUENCE [LARGE SCALE GENOMIC DNA]</scope>
    <source>
        <strain evidence="2 3">NHI-2</strain>
    </source>
</reference>
<protein>
    <recommendedName>
        <fullName evidence="1">ATPase AAA-type core domain-containing protein</fullName>
    </recommendedName>
</protein>
<dbReference type="EMBL" id="VDGG01000018">
    <property type="protein sequence ID" value="TQR14760.1"/>
    <property type="molecule type" value="Genomic_DNA"/>
</dbReference>
<dbReference type="GO" id="GO:0005524">
    <property type="term" value="F:ATP binding"/>
    <property type="evidence" value="ECO:0007669"/>
    <property type="project" value="InterPro"/>
</dbReference>
<dbReference type="Pfam" id="PF13304">
    <property type="entry name" value="AAA_21"/>
    <property type="match status" value="1"/>
</dbReference>
<dbReference type="InterPro" id="IPR003959">
    <property type="entry name" value="ATPase_AAA_core"/>
</dbReference>
<dbReference type="InterPro" id="IPR027417">
    <property type="entry name" value="P-loop_NTPase"/>
</dbReference>
<dbReference type="GO" id="GO:0016887">
    <property type="term" value="F:ATP hydrolysis activity"/>
    <property type="evidence" value="ECO:0007669"/>
    <property type="project" value="InterPro"/>
</dbReference>
<feature type="domain" description="ATPase AAA-type core" evidence="1">
    <location>
        <begin position="13"/>
        <end position="118"/>
    </location>
</feature>
<dbReference type="SUPFAM" id="SSF52540">
    <property type="entry name" value="P-loop containing nucleoside triphosphate hydrolases"/>
    <property type="match status" value="1"/>
</dbReference>